<evidence type="ECO:0000313" key="7">
    <source>
        <dbReference type="Proteomes" id="UP000640489"/>
    </source>
</evidence>
<evidence type="ECO:0000256" key="5">
    <source>
        <dbReference type="SAM" id="Phobius"/>
    </source>
</evidence>
<name>A0A930YD95_9ACTN</name>
<evidence type="ECO:0000256" key="1">
    <source>
        <dbReference type="ARBA" id="ARBA00004127"/>
    </source>
</evidence>
<dbReference type="Proteomes" id="UP000640489">
    <property type="component" value="Unassembled WGS sequence"/>
</dbReference>
<sequence length="152" mass="16090">MGGVVPWLLTAGYSDPAAPVSVTLGLVLVVVGVTVLVACFVQFVREGRGTPAPVAPTQELVVGGIYRWVRNPMYLAVGAIILGQAVAFGSGAVVAWLAVFAVAVVSFVLGYEQPTLQATYGESYDEYRRHVPGWYPRLTPWQGPGQGPASSR</sequence>
<dbReference type="InterPro" id="IPR007318">
    <property type="entry name" value="Phopholipid_MeTrfase"/>
</dbReference>
<reference evidence="6" key="1">
    <citation type="submission" date="2020-11" db="EMBL/GenBank/DDBJ databases">
        <title>Nocardioides sp. nov., isolated from Soil of Cynanchum wilfordii Hemsley rhizosphere.</title>
        <authorList>
            <person name="Lee J.-S."/>
            <person name="Suh M.K."/>
            <person name="Kim J.-S."/>
        </authorList>
    </citation>
    <scope>NUCLEOTIDE SEQUENCE</scope>
    <source>
        <strain evidence="6">KCTC 19275</strain>
    </source>
</reference>
<keyword evidence="4 5" id="KW-0472">Membrane</keyword>
<feature type="transmembrane region" description="Helical" evidence="5">
    <location>
        <begin position="74"/>
        <end position="107"/>
    </location>
</feature>
<dbReference type="AlphaFoldDB" id="A0A930YD95"/>
<dbReference type="GO" id="GO:0012505">
    <property type="term" value="C:endomembrane system"/>
    <property type="evidence" value="ECO:0007669"/>
    <property type="project" value="UniProtKB-SubCell"/>
</dbReference>
<keyword evidence="7" id="KW-1185">Reference proteome</keyword>
<keyword evidence="2 5" id="KW-0812">Transmembrane</keyword>
<protein>
    <submittedName>
        <fullName evidence="6">Isoprenylcysteine carboxylmethyltransferase family protein</fullName>
    </submittedName>
</protein>
<dbReference type="EMBL" id="JADKPN010000007">
    <property type="protein sequence ID" value="MBF4763991.1"/>
    <property type="molecule type" value="Genomic_DNA"/>
</dbReference>
<comment type="subcellular location">
    <subcellularLocation>
        <location evidence="1">Endomembrane system</location>
        <topology evidence="1">Multi-pass membrane protein</topology>
    </subcellularLocation>
</comment>
<evidence type="ECO:0000256" key="4">
    <source>
        <dbReference type="ARBA" id="ARBA00023136"/>
    </source>
</evidence>
<keyword evidence="3 5" id="KW-1133">Transmembrane helix</keyword>
<evidence type="ECO:0000313" key="6">
    <source>
        <dbReference type="EMBL" id="MBF4763991.1"/>
    </source>
</evidence>
<dbReference type="Gene3D" id="1.20.120.1630">
    <property type="match status" value="1"/>
</dbReference>
<feature type="transmembrane region" description="Helical" evidence="5">
    <location>
        <begin position="20"/>
        <end position="41"/>
    </location>
</feature>
<comment type="caution">
    <text evidence="6">The sequence shown here is derived from an EMBL/GenBank/DDBJ whole genome shotgun (WGS) entry which is preliminary data.</text>
</comment>
<dbReference type="Pfam" id="PF04191">
    <property type="entry name" value="PEMT"/>
    <property type="match status" value="1"/>
</dbReference>
<gene>
    <name evidence="6" type="ORF">ISU07_12720</name>
</gene>
<evidence type="ECO:0000256" key="2">
    <source>
        <dbReference type="ARBA" id="ARBA00022692"/>
    </source>
</evidence>
<evidence type="ECO:0000256" key="3">
    <source>
        <dbReference type="ARBA" id="ARBA00022989"/>
    </source>
</evidence>
<organism evidence="6 7">
    <name type="scientific">Nocardioides islandensis</name>
    <dbReference type="NCBI Taxonomy" id="433663"/>
    <lineage>
        <taxon>Bacteria</taxon>
        <taxon>Bacillati</taxon>
        <taxon>Actinomycetota</taxon>
        <taxon>Actinomycetes</taxon>
        <taxon>Propionibacteriales</taxon>
        <taxon>Nocardioidaceae</taxon>
        <taxon>Nocardioides</taxon>
    </lineage>
</organism>
<accession>A0A930YD95</accession>
<proteinExistence type="predicted"/>